<evidence type="ECO:0000256" key="1">
    <source>
        <dbReference type="ARBA" id="ARBA00004496"/>
    </source>
</evidence>
<protein>
    <submittedName>
        <fullName evidence="4">TPR domain protein, putative</fullName>
    </submittedName>
</protein>
<dbReference type="Pfam" id="PF13176">
    <property type="entry name" value="TPR_7"/>
    <property type="match status" value="1"/>
</dbReference>
<dbReference type="RefSeq" id="WP_012165723.1">
    <property type="nucleotide sequence ID" value="NC_009925.1"/>
</dbReference>
<evidence type="ECO:0000313" key="4">
    <source>
        <dbReference type="EMBL" id="ABW30498.1"/>
    </source>
</evidence>
<gene>
    <name evidence="4" type="ordered locus">AM1_5544</name>
</gene>
<dbReference type="PANTHER" id="PTHR45954">
    <property type="entry name" value="LD33695P"/>
    <property type="match status" value="1"/>
</dbReference>
<keyword evidence="2" id="KW-0963">Cytoplasm</keyword>
<keyword evidence="5" id="KW-1185">Reference proteome</keyword>
<evidence type="ECO:0000313" key="5">
    <source>
        <dbReference type="Proteomes" id="UP000000268"/>
    </source>
</evidence>
<dbReference type="GO" id="GO:0001965">
    <property type="term" value="F:G-protein alpha-subunit binding"/>
    <property type="evidence" value="ECO:0007669"/>
    <property type="project" value="TreeGrafter"/>
</dbReference>
<dbReference type="InterPro" id="IPR052386">
    <property type="entry name" value="GPSM"/>
</dbReference>
<dbReference type="GO" id="GO:0005938">
    <property type="term" value="C:cell cortex"/>
    <property type="evidence" value="ECO:0007669"/>
    <property type="project" value="TreeGrafter"/>
</dbReference>
<dbReference type="STRING" id="329726.AM1_5544"/>
<name>B0CE24_ACAM1</name>
<dbReference type="InterPro" id="IPR019734">
    <property type="entry name" value="TPR_rpt"/>
</dbReference>
<proteinExistence type="predicted"/>
<dbReference type="HOGENOM" id="CLU_434575_0_0_3"/>
<dbReference type="eggNOG" id="COG0457">
    <property type="taxonomic scope" value="Bacteria"/>
</dbReference>
<dbReference type="Pfam" id="PF13374">
    <property type="entry name" value="TPR_10"/>
    <property type="match status" value="1"/>
</dbReference>
<dbReference type="Proteomes" id="UP000000268">
    <property type="component" value="Chromosome"/>
</dbReference>
<dbReference type="EMBL" id="CP000828">
    <property type="protein sequence ID" value="ABW30498.1"/>
    <property type="molecule type" value="Genomic_DNA"/>
</dbReference>
<dbReference type="KEGG" id="amr:AM1_5544"/>
<dbReference type="SUPFAM" id="SSF48452">
    <property type="entry name" value="TPR-like"/>
    <property type="match status" value="1"/>
</dbReference>
<organism evidence="4 5">
    <name type="scientific">Acaryochloris marina (strain MBIC 11017)</name>
    <dbReference type="NCBI Taxonomy" id="329726"/>
    <lineage>
        <taxon>Bacteria</taxon>
        <taxon>Bacillati</taxon>
        <taxon>Cyanobacteriota</taxon>
        <taxon>Cyanophyceae</taxon>
        <taxon>Acaryochloridales</taxon>
        <taxon>Acaryochloridaceae</taxon>
        <taxon>Acaryochloris</taxon>
    </lineage>
</organism>
<evidence type="ECO:0000256" key="3">
    <source>
        <dbReference type="ARBA" id="ARBA00022737"/>
    </source>
</evidence>
<dbReference type="InterPro" id="IPR011990">
    <property type="entry name" value="TPR-like_helical_dom_sf"/>
</dbReference>
<dbReference type="PANTHER" id="PTHR45954:SF1">
    <property type="entry name" value="LD33695P"/>
    <property type="match status" value="1"/>
</dbReference>
<dbReference type="Gene3D" id="1.25.40.10">
    <property type="entry name" value="Tetratricopeptide repeat domain"/>
    <property type="match status" value="2"/>
</dbReference>
<evidence type="ECO:0000256" key="2">
    <source>
        <dbReference type="ARBA" id="ARBA00022490"/>
    </source>
</evidence>
<sequence>MRDHYLELLDQIVADTLKGNIRSKGQIYHTLEAKIASGTGELFERCLQTRIDEIQALLDDDDELKQAKAIRKQRALKTIQGEWERWQKQNQGNTILTNLVQALTTAPAEQRLQPLLKVFDPNQKEILTVEQLHQLQKLLEKVSHPPNDLEPSVSTALLEIARGLQQGLSSWQQIESQVVNWIYNQSQSNLGFGNGTEQQGPWSHWAKTVNSQSLQQVFMDLAQHQAITEAGIEQPVQISDWLELALVLQKLQSNLVRWFDQQPYDAKAGKRLSIATYLTFTIVWGQLSQRFQQLGQPILTEACFQMALQGLVQFAQQSYFPLYGGLFTALSGESLQTLLDYLDSPLKQTPNTGIKARILILLGYTQQALGHYDLALKFHDQALEIARIAQDLRCEVASYNHLSRTYLTQQDFSEAITCSQRALILARQSGDRLGEANALANFGYSEVLQIQAVDPLDSQRYEQVLPYLEQGLQLSEQLGDRPSQALCTNSLGIVLVIMGKYQAAIPILEQGTRIAEVIGDQWLVSLNYCYLAEAYHELENIEKAIYTGSLAMYLMFQIESSTWRQPAGLLSILYGQIGPETFQEYLNQLRKKLLMVIGVDGYEYLPKLLAEYRQSLA</sequence>
<dbReference type="OrthoDB" id="428332at2"/>
<dbReference type="AlphaFoldDB" id="B0CE24"/>
<comment type="subcellular location">
    <subcellularLocation>
        <location evidence="1">Cytoplasm</location>
    </subcellularLocation>
</comment>
<dbReference type="Pfam" id="PF13424">
    <property type="entry name" value="TPR_12"/>
    <property type="match status" value="1"/>
</dbReference>
<dbReference type="GO" id="GO:0005092">
    <property type="term" value="F:GDP-dissociation inhibitor activity"/>
    <property type="evidence" value="ECO:0007669"/>
    <property type="project" value="TreeGrafter"/>
</dbReference>
<dbReference type="SMART" id="SM00028">
    <property type="entry name" value="TPR"/>
    <property type="match status" value="3"/>
</dbReference>
<reference evidence="4 5" key="1">
    <citation type="journal article" date="2008" name="Proc. Natl. Acad. Sci. U.S.A.">
        <title>Niche adaptation and genome expansion in the chlorophyll d-producing cyanobacterium Acaryochloris marina.</title>
        <authorList>
            <person name="Swingley W.D."/>
            <person name="Chen M."/>
            <person name="Cheung P.C."/>
            <person name="Conrad A.L."/>
            <person name="Dejesa L.C."/>
            <person name="Hao J."/>
            <person name="Honchak B.M."/>
            <person name="Karbach L.E."/>
            <person name="Kurdoglu A."/>
            <person name="Lahiri S."/>
            <person name="Mastrian S.D."/>
            <person name="Miyashita H."/>
            <person name="Page L."/>
            <person name="Ramakrishna P."/>
            <person name="Satoh S."/>
            <person name="Sattley W.M."/>
            <person name="Shimada Y."/>
            <person name="Taylor H.L."/>
            <person name="Tomo T."/>
            <person name="Tsuchiya T."/>
            <person name="Wang Z.T."/>
            <person name="Raymond J."/>
            <person name="Mimuro M."/>
            <person name="Blankenship R.E."/>
            <person name="Touchman J.W."/>
        </authorList>
    </citation>
    <scope>NUCLEOTIDE SEQUENCE [LARGE SCALE GENOMIC DNA]</scope>
    <source>
        <strain evidence="5">MBIC 11017</strain>
    </source>
</reference>
<accession>B0CE24</accession>
<keyword evidence="3" id="KW-0677">Repeat</keyword>